<dbReference type="Gene3D" id="3.20.20.80">
    <property type="entry name" value="Glycosidases"/>
    <property type="match status" value="1"/>
</dbReference>
<accession>A0A6J5ZFG5</accession>
<gene>
    <name evidence="1" type="ORF">UFOPK3522_00429</name>
</gene>
<name>A0A6J5ZFG5_9ZZZZ</name>
<dbReference type="InterPro" id="IPR051923">
    <property type="entry name" value="Glycosyl_Hydrolase_39"/>
</dbReference>
<reference evidence="1" key="1">
    <citation type="submission" date="2020-05" db="EMBL/GenBank/DDBJ databases">
        <authorList>
            <person name="Chiriac C."/>
            <person name="Salcher M."/>
            <person name="Ghai R."/>
            <person name="Kavagutti S V."/>
        </authorList>
    </citation>
    <scope>NUCLEOTIDE SEQUENCE</scope>
</reference>
<protein>
    <submittedName>
        <fullName evidence="1">Unannotated protein</fullName>
    </submittedName>
</protein>
<dbReference type="EMBL" id="CAESAO010000022">
    <property type="protein sequence ID" value="CAB4339090.1"/>
    <property type="molecule type" value="Genomic_DNA"/>
</dbReference>
<dbReference type="GO" id="GO:0004553">
    <property type="term" value="F:hydrolase activity, hydrolyzing O-glycosyl compounds"/>
    <property type="evidence" value="ECO:0007669"/>
    <property type="project" value="TreeGrafter"/>
</dbReference>
<evidence type="ECO:0000313" key="1">
    <source>
        <dbReference type="EMBL" id="CAB4339090.1"/>
    </source>
</evidence>
<dbReference type="InterPro" id="IPR017853">
    <property type="entry name" value="GH"/>
</dbReference>
<dbReference type="AlphaFoldDB" id="A0A6J5ZFG5"/>
<proteinExistence type="predicted"/>
<dbReference type="PANTHER" id="PTHR12631:SF10">
    <property type="entry name" value="BETA-XYLOSIDASE-LIKE PROTEIN-RELATED"/>
    <property type="match status" value="1"/>
</dbReference>
<sequence>MPRFFGAAALIALLAVTFAAPAGADSSLQIGIDDDGVMQRTPHTTTPIAAQWAQNGIDQSRLTLVWTRIAPAANSTKMPAGFNPRDPNSPGYYWGDVDRAVAALEAEGIDVSILVASPNPYWASLVPSRRSSSYKPSPKALGDFMYAVATRYKGRVSSYLPMNEPNLWQYITPQYSCSSKSAKSCTLSGAAIYRDLYRSAYSAVKAADPAASVWIGALAPHGRAGTSPTASSPGPLAFFQAMACVKSNYAVDTKSPGCKGYKPLLTDGIAHHPHTVMLAPTQRDPGDAITTANIPALTAIFDRLQSKGRILNGTAAGAAQKTKHLDVFLDEYGVQTNPPDKLQGLSLKTQDEYYQQVAYMMWKNPRVKLLAFYLWYDEPYTAAKSWAWQSGVFFANGKAKPSGTSFQHPFWVDLPKGSKSATVWGQVRTTDTGPVTVQVKRGSTFAALKTVTTNAAGYFSFQTAVARTTTFRFVYGSPTKAVGGVKVSETRTVTPRRK</sequence>
<dbReference type="PANTHER" id="PTHR12631">
    <property type="entry name" value="ALPHA-L-IDURONIDASE"/>
    <property type="match status" value="1"/>
</dbReference>
<dbReference type="SUPFAM" id="SSF51445">
    <property type="entry name" value="(Trans)glycosidases"/>
    <property type="match status" value="1"/>
</dbReference>
<organism evidence="1">
    <name type="scientific">freshwater metagenome</name>
    <dbReference type="NCBI Taxonomy" id="449393"/>
    <lineage>
        <taxon>unclassified sequences</taxon>
        <taxon>metagenomes</taxon>
        <taxon>ecological metagenomes</taxon>
    </lineage>
</organism>